<keyword evidence="5" id="KW-1185">Reference proteome</keyword>
<keyword evidence="2" id="KW-0012">Acyltransferase</keyword>
<dbReference type="Proteomes" id="UP000608071">
    <property type="component" value="Unassembled WGS sequence"/>
</dbReference>
<proteinExistence type="predicted"/>
<dbReference type="PANTHER" id="PTHR43877">
    <property type="entry name" value="AMINOALKYLPHOSPHONATE N-ACETYLTRANSFERASE-RELATED-RELATED"/>
    <property type="match status" value="1"/>
</dbReference>
<accession>A0ABR8SUW3</accession>
<dbReference type="InterPro" id="IPR050832">
    <property type="entry name" value="Bact_Acetyltransf"/>
</dbReference>
<evidence type="ECO:0000256" key="2">
    <source>
        <dbReference type="ARBA" id="ARBA00023315"/>
    </source>
</evidence>
<evidence type="ECO:0000313" key="4">
    <source>
        <dbReference type="EMBL" id="MBD7967129.1"/>
    </source>
</evidence>
<dbReference type="InterPro" id="IPR016181">
    <property type="entry name" value="Acyl_CoA_acyltransferase"/>
</dbReference>
<dbReference type="RefSeq" id="WP_191798225.1">
    <property type="nucleotide sequence ID" value="NZ_JACSQL010000001.1"/>
</dbReference>
<comment type="caution">
    <text evidence="4">The sequence shown here is derived from an EMBL/GenBank/DDBJ whole genome shotgun (WGS) entry which is preliminary data.</text>
</comment>
<dbReference type="SUPFAM" id="SSF55729">
    <property type="entry name" value="Acyl-CoA N-acyltransferases (Nat)"/>
    <property type="match status" value="1"/>
</dbReference>
<sequence length="155" mass="18091">MTSKDKLTMKRAEYKDIPRVAILFDEYRLFYGQESDLKRAEVFLKERMDKDQSVIFYAEMKEIAEPVGFVQLYPSFSSISLQSLWILNDLYVREEARRSGTGRALLQEAEQLARRTGAKGLTLSTSAHNSVAQKLYESEGYIRDNEFWHYDLLTK</sequence>
<dbReference type="EMBL" id="JACSQL010000001">
    <property type="protein sequence ID" value="MBD7967129.1"/>
    <property type="molecule type" value="Genomic_DNA"/>
</dbReference>
<keyword evidence="1" id="KW-0808">Transferase</keyword>
<gene>
    <name evidence="4" type="ORF">H9647_03555</name>
</gene>
<evidence type="ECO:0000259" key="3">
    <source>
        <dbReference type="PROSITE" id="PS51186"/>
    </source>
</evidence>
<dbReference type="InterPro" id="IPR000182">
    <property type="entry name" value="GNAT_dom"/>
</dbReference>
<dbReference type="Pfam" id="PF00583">
    <property type="entry name" value="Acetyltransf_1"/>
    <property type="match status" value="1"/>
</dbReference>
<dbReference type="PROSITE" id="PS51186">
    <property type="entry name" value="GNAT"/>
    <property type="match status" value="1"/>
</dbReference>
<protein>
    <submittedName>
        <fullName evidence="4">GNAT family N-acetyltransferase</fullName>
    </submittedName>
</protein>
<name>A0ABR8SUW3_9BACL</name>
<dbReference type="Gene3D" id="3.40.630.30">
    <property type="match status" value="1"/>
</dbReference>
<evidence type="ECO:0000313" key="5">
    <source>
        <dbReference type="Proteomes" id="UP000608071"/>
    </source>
</evidence>
<feature type="domain" description="N-acetyltransferase" evidence="3">
    <location>
        <begin position="7"/>
        <end position="155"/>
    </location>
</feature>
<reference evidence="4 5" key="1">
    <citation type="submission" date="2020-08" db="EMBL/GenBank/DDBJ databases">
        <title>A Genomic Blueprint of the Chicken Gut Microbiome.</title>
        <authorList>
            <person name="Gilroy R."/>
            <person name="Ravi A."/>
            <person name="Getino M."/>
            <person name="Pursley I."/>
            <person name="Horton D.L."/>
            <person name="Alikhan N.-F."/>
            <person name="Baker D."/>
            <person name="Gharbi K."/>
            <person name="Hall N."/>
            <person name="Watson M."/>
            <person name="Adriaenssens E.M."/>
            <person name="Foster-Nyarko E."/>
            <person name="Jarju S."/>
            <person name="Secka A."/>
            <person name="Antonio M."/>
            <person name="Oren A."/>
            <person name="Chaudhuri R."/>
            <person name="La Ragione R.M."/>
            <person name="Hildebrand F."/>
            <person name="Pallen M.J."/>
        </authorList>
    </citation>
    <scope>NUCLEOTIDE SEQUENCE [LARGE SCALE GENOMIC DNA]</scope>
    <source>
        <strain evidence="4 5">Sa2BVA9</strain>
    </source>
</reference>
<dbReference type="CDD" id="cd04301">
    <property type="entry name" value="NAT_SF"/>
    <property type="match status" value="1"/>
</dbReference>
<organism evidence="4 5">
    <name type="scientific">Paenibacillus gallinarum</name>
    <dbReference type="NCBI Taxonomy" id="2762232"/>
    <lineage>
        <taxon>Bacteria</taxon>
        <taxon>Bacillati</taxon>
        <taxon>Bacillota</taxon>
        <taxon>Bacilli</taxon>
        <taxon>Bacillales</taxon>
        <taxon>Paenibacillaceae</taxon>
        <taxon>Paenibacillus</taxon>
    </lineage>
</organism>
<dbReference type="PANTHER" id="PTHR43877:SF2">
    <property type="entry name" value="AMINOALKYLPHOSPHONATE N-ACETYLTRANSFERASE-RELATED"/>
    <property type="match status" value="1"/>
</dbReference>
<evidence type="ECO:0000256" key="1">
    <source>
        <dbReference type="ARBA" id="ARBA00022679"/>
    </source>
</evidence>